<reference evidence="3 4" key="1">
    <citation type="submission" date="2018-01" db="EMBL/GenBank/DDBJ databases">
        <authorList>
            <person name="Clerissi C."/>
        </authorList>
    </citation>
    <scope>NUCLEOTIDE SEQUENCE [LARGE SCALE GENOMIC DNA]</scope>
    <source>
        <strain evidence="1">Cupriavidus taiwanensis STM 6082</strain>
        <strain evidence="2">Cupriavidus taiwanensis STM 6160</strain>
        <plasmid evidence="2">II</plasmid>
        <plasmid evidence="3">ii</plasmid>
    </source>
</reference>
<dbReference type="Proteomes" id="UP000256710">
    <property type="component" value="Unassembled WGS sequence"/>
</dbReference>
<sequence length="59" mass="6388">MSCLAWQRVAGGPPSALRRHSGAPVLAFAASRGRRAGLLPTNQRMNEYQPSAYCRFSAP</sequence>
<organism evidence="2 3">
    <name type="scientific">Cupriavidus neocaledonicus</name>
    <dbReference type="NCBI Taxonomy" id="1040979"/>
    <lineage>
        <taxon>Bacteria</taxon>
        <taxon>Pseudomonadati</taxon>
        <taxon>Pseudomonadota</taxon>
        <taxon>Betaproteobacteria</taxon>
        <taxon>Burkholderiales</taxon>
        <taxon>Burkholderiaceae</taxon>
        <taxon>Cupriavidus</taxon>
    </lineage>
</organism>
<dbReference type="Proteomes" id="UP000255168">
    <property type="component" value="Plasmid II"/>
</dbReference>
<evidence type="ECO:0000313" key="1">
    <source>
        <dbReference type="EMBL" id="SOZ37909.1"/>
    </source>
</evidence>
<dbReference type="EMBL" id="LT984807">
    <property type="protein sequence ID" value="SPD61240.1"/>
    <property type="molecule type" value="Genomic_DNA"/>
</dbReference>
<evidence type="ECO:0000313" key="3">
    <source>
        <dbReference type="Proteomes" id="UP000255168"/>
    </source>
</evidence>
<geneLocation type="plasmid" evidence="3">
    <name>ii</name>
</geneLocation>
<gene>
    <name evidence="1" type="ORF">CBM2605_B10126</name>
    <name evidence="2" type="ORF">CBM2607_MP21904</name>
</gene>
<protein>
    <submittedName>
        <fullName evidence="2">Uncharacterized protein</fullName>
    </submittedName>
</protein>
<dbReference type="AlphaFoldDB" id="A0A375HX58"/>
<name>A0A375HX58_9BURK</name>
<geneLocation type="plasmid" evidence="2">
    <name>II</name>
</geneLocation>
<evidence type="ECO:0000313" key="2">
    <source>
        <dbReference type="EMBL" id="SPD61240.1"/>
    </source>
</evidence>
<keyword evidence="4" id="KW-1185">Reference proteome</keyword>
<keyword evidence="2" id="KW-0614">Plasmid</keyword>
<evidence type="ECO:0000313" key="4">
    <source>
        <dbReference type="Proteomes" id="UP000256710"/>
    </source>
</evidence>
<accession>A0A375HX58</accession>
<dbReference type="EMBL" id="OFTC01000032">
    <property type="protein sequence ID" value="SOZ37909.1"/>
    <property type="molecule type" value="Genomic_DNA"/>
</dbReference>
<proteinExistence type="predicted"/>